<dbReference type="Gene3D" id="1.10.238.20">
    <property type="entry name" value="Pheromone/general odorant binding protein domain"/>
    <property type="match status" value="1"/>
</dbReference>
<dbReference type="InterPro" id="IPR006170">
    <property type="entry name" value="PBP/GOBP"/>
</dbReference>
<evidence type="ECO:0000256" key="3">
    <source>
        <dbReference type="ARBA" id="ARBA00022525"/>
    </source>
</evidence>
<gene>
    <name evidence="6" type="ORF">CHILSU_LOCUS8856</name>
</gene>
<dbReference type="PANTHER" id="PTHR11857:SF43">
    <property type="entry name" value="GEO07291P1-RELATED"/>
    <property type="match status" value="1"/>
</dbReference>
<evidence type="ECO:0008006" key="8">
    <source>
        <dbReference type="Google" id="ProtNLM"/>
    </source>
</evidence>
<evidence type="ECO:0000256" key="1">
    <source>
        <dbReference type="ARBA" id="ARBA00004613"/>
    </source>
</evidence>
<evidence type="ECO:0000313" key="6">
    <source>
        <dbReference type="EMBL" id="CAH0405491.1"/>
    </source>
</evidence>
<proteinExistence type="inferred from homology"/>
<dbReference type="PANTHER" id="PTHR11857">
    <property type="entry name" value="ODORANT BINDING PROTEIN-RELATED"/>
    <property type="match status" value="1"/>
</dbReference>
<protein>
    <recommendedName>
        <fullName evidence="8">Odorant binding protein</fullName>
    </recommendedName>
</protein>
<dbReference type="InterPro" id="IPR036728">
    <property type="entry name" value="PBP_GOBP_sf"/>
</dbReference>
<feature type="signal peptide" evidence="5">
    <location>
        <begin position="1"/>
        <end position="18"/>
    </location>
</feature>
<keyword evidence="4 5" id="KW-0732">Signal</keyword>
<keyword evidence="7" id="KW-1185">Reference proteome</keyword>
<comment type="subcellular location">
    <subcellularLocation>
        <location evidence="1">Secreted</location>
    </subcellularLocation>
</comment>
<evidence type="ECO:0000256" key="5">
    <source>
        <dbReference type="SAM" id="SignalP"/>
    </source>
</evidence>
<accession>A0ABN8B7I2</accession>
<dbReference type="CDD" id="cd23992">
    <property type="entry name" value="PBP_GOBP"/>
    <property type="match status" value="1"/>
</dbReference>
<dbReference type="SMART" id="SM00708">
    <property type="entry name" value="PhBP"/>
    <property type="match status" value="1"/>
</dbReference>
<feature type="chain" id="PRO_5046805180" description="Odorant binding protein" evidence="5">
    <location>
        <begin position="19"/>
        <end position="141"/>
    </location>
</feature>
<dbReference type="EMBL" id="OU963897">
    <property type="protein sequence ID" value="CAH0405491.1"/>
    <property type="molecule type" value="Genomic_DNA"/>
</dbReference>
<comment type="similarity">
    <text evidence="2">Belongs to the PBP/GOBP family.</text>
</comment>
<keyword evidence="3" id="KW-0964">Secreted</keyword>
<sequence length="141" mass="15822">MRCCAVLFVLAFIGCIYAEQEIVHLPPEKVAQILPVAMQCVGESSVPPEVIFQYASGKSLGNDKKYQKFIHCVFTKTGYADETGHINIDKAMEVFPKGTDKEAVKKIMEECSKERGEDPPETSFKFAKCFRKKAPVRITLQ</sequence>
<dbReference type="SUPFAM" id="SSF47565">
    <property type="entry name" value="Insect pheromone/odorant-binding proteins"/>
    <property type="match status" value="1"/>
</dbReference>
<reference evidence="6" key="1">
    <citation type="submission" date="2021-12" db="EMBL/GenBank/DDBJ databases">
        <authorList>
            <person name="King R."/>
        </authorList>
    </citation>
    <scope>NUCLEOTIDE SEQUENCE</scope>
</reference>
<organism evidence="6 7">
    <name type="scientific">Chilo suppressalis</name>
    <name type="common">Asiatic rice borer moth</name>
    <dbReference type="NCBI Taxonomy" id="168631"/>
    <lineage>
        <taxon>Eukaryota</taxon>
        <taxon>Metazoa</taxon>
        <taxon>Ecdysozoa</taxon>
        <taxon>Arthropoda</taxon>
        <taxon>Hexapoda</taxon>
        <taxon>Insecta</taxon>
        <taxon>Pterygota</taxon>
        <taxon>Neoptera</taxon>
        <taxon>Endopterygota</taxon>
        <taxon>Lepidoptera</taxon>
        <taxon>Glossata</taxon>
        <taxon>Ditrysia</taxon>
        <taxon>Pyraloidea</taxon>
        <taxon>Crambidae</taxon>
        <taxon>Crambinae</taxon>
        <taxon>Chilo</taxon>
    </lineage>
</organism>
<dbReference type="Pfam" id="PF01395">
    <property type="entry name" value="PBP_GOBP"/>
    <property type="match status" value="1"/>
</dbReference>
<evidence type="ECO:0000256" key="2">
    <source>
        <dbReference type="ARBA" id="ARBA00008098"/>
    </source>
</evidence>
<dbReference type="PROSITE" id="PS51257">
    <property type="entry name" value="PROKAR_LIPOPROTEIN"/>
    <property type="match status" value="1"/>
</dbReference>
<evidence type="ECO:0000256" key="4">
    <source>
        <dbReference type="ARBA" id="ARBA00022729"/>
    </source>
</evidence>
<name>A0ABN8B7I2_CHISP</name>
<evidence type="ECO:0000313" key="7">
    <source>
        <dbReference type="Proteomes" id="UP001153292"/>
    </source>
</evidence>
<dbReference type="Proteomes" id="UP001153292">
    <property type="component" value="Chromosome 4"/>
</dbReference>